<feature type="compositionally biased region" description="Low complexity" evidence="1">
    <location>
        <begin position="745"/>
        <end position="760"/>
    </location>
</feature>
<evidence type="ECO:0000313" key="3">
    <source>
        <dbReference type="Proteomes" id="UP000827284"/>
    </source>
</evidence>
<feature type="compositionally biased region" description="Low complexity" evidence="1">
    <location>
        <begin position="827"/>
        <end position="836"/>
    </location>
</feature>
<feature type="compositionally biased region" description="Basic and acidic residues" evidence="1">
    <location>
        <begin position="317"/>
        <end position="326"/>
    </location>
</feature>
<reference evidence="2" key="1">
    <citation type="submission" date="2021-11" db="EMBL/GenBank/DDBJ databases">
        <authorList>
            <person name="Herlambang A."/>
            <person name="Guo Y."/>
            <person name="Takashima Y."/>
            <person name="Nishizawa T."/>
        </authorList>
    </citation>
    <scope>NUCLEOTIDE SEQUENCE</scope>
    <source>
        <strain evidence="2">E1425</strain>
    </source>
</reference>
<feature type="compositionally biased region" description="Polar residues" evidence="1">
    <location>
        <begin position="919"/>
        <end position="932"/>
    </location>
</feature>
<sequence length="942" mass="104679">MEPLPARHEPNPSSSRSSPQQPPTDPRITPSPPHSPKSSQTPTHDSPQGNLQPPHEFSSPRPPFENRGSLDTLAAAALKPLSDPFHQGQQNQGQSHGQNDNKRPSPPPPRRQRSTSPAQVQLTSYARHTHSSLNNHRHSPSSVRSRPLDFATSDPKSTQSRSRSTSPSTKPQLHSDQHPTHKALPSFQELSNGRRGDSSPGRHHYRDRSYQPSDEDSEENPSTNPRSGDHPVRMRGPGDLVPSATPLSQPNQDKGYKSSARSTMSISSLLGDSPSAGMESRPEGSSSTLGGRTGESLPSYSAADKQSKFSTSMEQDGVVHESEYEKSNGYSKESQEEQTKRAQMHRHSRHHAPDATPEVAPDMRDAAYRKYYYHEQREDERKEATQEREEQLVEEREATEEHDREKREDSMLSERTAHSERHQHRHHHHHHGHGPVHHSAPLVPAPPHIHAHGHHHHHAQSHILHQHQHQYQHRLKYGAPQHHHHHQHHHHKHQVGTPPTGKTSAFSYVPKALGLSLNPRLKVNATQVYISYLIQLDQMQRAQHLMRSSEKRKSVQEPTESQLENGAPPHKQHQGAHVRSLSLNETTKAAQVVARRETVGHGTCAMSPVSEATAHPARRRSRSIESPDIAISSSEIGDRRLSCVSQLQESEPPSPHTHGHIHTHGHPGYVHSLAHHHHHHPHLHPYPPVHGHGHAHARTHAHAHLHPHPHPYPHLHTHPHPHTAPVLPAHVHPAQHHHHIIPTKSETGSPGSPSRGSTSPIVHRHHGAHHHHHPHHHPYHPNHPNHQHHFHHYSHPNSPHTHGHGRGLAHSHSHNHSHTHGRHTHTHSFGSSSQSHVYGHASHAHSSQPDEGGAGQSPALEDTSMSPPLHPIAGPEGPPVIEMTGRTSAFKASPSSTPREQGSPPLSSPRGDSQDPSREQANGISVSVQSLPLDSRPDVNDN</sequence>
<accession>A0A9P3HAE0</accession>
<comment type="caution">
    <text evidence="2">The sequence shown here is derived from an EMBL/GenBank/DDBJ whole genome shotgun (WGS) entry which is preliminary data.</text>
</comment>
<feature type="compositionally biased region" description="Low complexity" evidence="1">
    <location>
        <begin position="86"/>
        <end position="98"/>
    </location>
</feature>
<feature type="compositionally biased region" description="Polar residues" evidence="1">
    <location>
        <begin position="36"/>
        <end position="51"/>
    </location>
</feature>
<feature type="region of interest" description="Disordered" evidence="1">
    <location>
        <begin position="609"/>
        <end position="721"/>
    </location>
</feature>
<feature type="compositionally biased region" description="Basic residues" evidence="1">
    <location>
        <begin position="449"/>
        <end position="494"/>
    </location>
</feature>
<feature type="region of interest" description="Disordered" evidence="1">
    <location>
        <begin position="375"/>
        <end position="503"/>
    </location>
</feature>
<feature type="compositionally biased region" description="Basic residues" evidence="1">
    <location>
        <begin position="762"/>
        <end position="794"/>
    </location>
</feature>
<feature type="compositionally biased region" description="Basic and acidic residues" evidence="1">
    <location>
        <begin position="1"/>
        <end position="10"/>
    </location>
</feature>
<feature type="compositionally biased region" description="Basic residues" evidence="1">
    <location>
        <begin position="127"/>
        <end position="139"/>
    </location>
</feature>
<keyword evidence="3" id="KW-1185">Reference proteome</keyword>
<feature type="compositionally biased region" description="Low complexity" evidence="1">
    <location>
        <begin position="155"/>
        <end position="172"/>
    </location>
</feature>
<dbReference type="AlphaFoldDB" id="A0A9P3HAE0"/>
<feature type="region of interest" description="Disordered" evidence="1">
    <location>
        <begin position="544"/>
        <end position="583"/>
    </location>
</feature>
<dbReference type="OrthoDB" id="2449257at2759"/>
<feature type="compositionally biased region" description="Basic and acidic residues" evidence="1">
    <location>
        <begin position="375"/>
        <end position="420"/>
    </location>
</feature>
<protein>
    <submittedName>
        <fullName evidence="2">Uncharacterized protein</fullName>
    </submittedName>
</protein>
<dbReference type="Proteomes" id="UP000827284">
    <property type="component" value="Unassembled WGS sequence"/>
</dbReference>
<feature type="compositionally biased region" description="Basic residues" evidence="1">
    <location>
        <begin position="673"/>
        <end position="683"/>
    </location>
</feature>
<reference evidence="2" key="2">
    <citation type="journal article" date="2022" name="Microbiol. Resour. Announc.">
        <title>Whole-Genome Sequence of Entomortierella parvispora E1425, a Mucoromycotan Fungus Associated with Burkholderiaceae-Related Endosymbiotic Bacteria.</title>
        <authorList>
            <person name="Herlambang A."/>
            <person name="Guo Y."/>
            <person name="Takashima Y."/>
            <person name="Narisawa K."/>
            <person name="Ohta H."/>
            <person name="Nishizawa T."/>
        </authorList>
    </citation>
    <scope>NUCLEOTIDE SEQUENCE</scope>
    <source>
        <strain evidence="2">E1425</strain>
    </source>
</reference>
<feature type="compositionally biased region" description="Basic residues" evidence="1">
    <location>
        <begin position="801"/>
        <end position="826"/>
    </location>
</feature>
<feature type="compositionally biased region" description="Basic residues" evidence="1">
    <location>
        <begin position="421"/>
        <end position="436"/>
    </location>
</feature>
<feature type="region of interest" description="Disordered" evidence="1">
    <location>
        <begin position="1"/>
        <end position="362"/>
    </location>
</feature>
<gene>
    <name evidence="2" type="ORF">EMPS_05405</name>
</gene>
<proteinExistence type="predicted"/>
<evidence type="ECO:0000313" key="2">
    <source>
        <dbReference type="EMBL" id="GJJ73047.1"/>
    </source>
</evidence>
<feature type="region of interest" description="Disordered" evidence="1">
    <location>
        <begin position="735"/>
        <end position="942"/>
    </location>
</feature>
<organism evidence="2 3">
    <name type="scientific">Entomortierella parvispora</name>
    <dbReference type="NCBI Taxonomy" id="205924"/>
    <lineage>
        <taxon>Eukaryota</taxon>
        <taxon>Fungi</taxon>
        <taxon>Fungi incertae sedis</taxon>
        <taxon>Mucoromycota</taxon>
        <taxon>Mortierellomycotina</taxon>
        <taxon>Mortierellomycetes</taxon>
        <taxon>Mortierellales</taxon>
        <taxon>Mortierellaceae</taxon>
        <taxon>Entomortierella</taxon>
    </lineage>
</organism>
<dbReference type="EMBL" id="BQFW01000007">
    <property type="protein sequence ID" value="GJJ73047.1"/>
    <property type="molecule type" value="Genomic_DNA"/>
</dbReference>
<feature type="compositionally biased region" description="Pro residues" evidence="1">
    <location>
        <begin position="20"/>
        <end position="35"/>
    </location>
</feature>
<evidence type="ECO:0000256" key="1">
    <source>
        <dbReference type="SAM" id="MobiDB-lite"/>
    </source>
</evidence>
<feature type="compositionally biased region" description="Basic residues" evidence="1">
    <location>
        <begin position="691"/>
        <end position="721"/>
    </location>
</feature>
<feature type="compositionally biased region" description="Polar residues" evidence="1">
    <location>
        <begin position="259"/>
        <end position="270"/>
    </location>
</feature>
<name>A0A9P3HAE0_9FUNG</name>